<feature type="transmembrane region" description="Helical" evidence="1">
    <location>
        <begin position="58"/>
        <end position="84"/>
    </location>
</feature>
<organism evidence="2 3">
    <name type="scientific">Lactococcus garvieae (strain Lg2)</name>
    <name type="common">Enterococcus seriolicida</name>
    <dbReference type="NCBI Taxonomy" id="420890"/>
    <lineage>
        <taxon>Bacteria</taxon>
        <taxon>Bacillati</taxon>
        <taxon>Bacillota</taxon>
        <taxon>Bacilli</taxon>
        <taxon>Lactobacillales</taxon>
        <taxon>Streptococcaceae</taxon>
        <taxon>Lactococcus</taxon>
    </lineage>
</organism>
<keyword evidence="1" id="KW-0472">Membrane</keyword>
<evidence type="ECO:0000313" key="2">
    <source>
        <dbReference type="EMBL" id="BAK60887.1"/>
    </source>
</evidence>
<sequence>MQVLFDRIYLKYERFRNSMDIRENSLDYLSKVGKTLKPFYDFETKVYGFQNEGKRAKIGFLIIGIIFIVWGVLVGSVGVFVAYTEQVTTQNVLSRYIVAILPILFFCGIGSLFLIQFFKGIKKYDTLQKKNKELQLLREQDSLKLKPYIQSYKKYEAEFPIEFYNYRDVVSLYNLIKTQQADNLKEAFQVLRTRKFQQEQQQKLNSIQQQQNIIQRKQNLSLVSQLLMSNKQNTMQKDINKLKKR</sequence>
<name>F9VEY6_LACGL</name>
<dbReference type="AlphaFoldDB" id="F9VEY6"/>
<evidence type="ECO:0008006" key="4">
    <source>
        <dbReference type="Google" id="ProtNLM"/>
    </source>
</evidence>
<evidence type="ECO:0000256" key="1">
    <source>
        <dbReference type="SAM" id="Phobius"/>
    </source>
</evidence>
<dbReference type="STRING" id="420890.LCGL_1427"/>
<dbReference type="HOGENOM" id="CLU_1132467_0_0_9"/>
<dbReference type="PATRIC" id="fig|420890.5.peg.1409"/>
<evidence type="ECO:0000313" key="3">
    <source>
        <dbReference type="Proteomes" id="UP000008520"/>
    </source>
</evidence>
<reference evidence="2 3" key="1">
    <citation type="journal article" date="2011" name="PLoS ONE">
        <title>Complete genome sequence and comparative analysis of the fish pathogen Lactococcus garvieae.</title>
        <authorList>
            <person name="Morita H."/>
            <person name="Toh H."/>
            <person name="Oshima K."/>
            <person name="Yoshizaki M."/>
            <person name="Kawanishi M."/>
            <person name="Nakaya K."/>
            <person name="Suzuki T."/>
            <person name="Miyauchi E."/>
            <person name="Ishii Y."/>
            <person name="Tanabe S."/>
            <person name="Murakami M."/>
            <person name="Hattori M."/>
        </authorList>
    </citation>
    <scope>NUCLEOTIDE SEQUENCE [LARGE SCALE GENOMIC DNA]</scope>
    <source>
        <strain evidence="2 3">Lg2</strain>
    </source>
</reference>
<accession>F9VEY6</accession>
<gene>
    <name evidence="2" type="ordered locus">LCGL_1427</name>
</gene>
<protein>
    <recommendedName>
        <fullName evidence="4">Transmembrane protein</fullName>
    </recommendedName>
</protein>
<dbReference type="KEGG" id="lgv:LCGL_1427"/>
<keyword evidence="3" id="KW-1185">Reference proteome</keyword>
<keyword evidence="1" id="KW-0812">Transmembrane</keyword>
<dbReference type="eggNOG" id="ENOG50341MK">
    <property type="taxonomic scope" value="Bacteria"/>
</dbReference>
<proteinExistence type="predicted"/>
<keyword evidence="1" id="KW-1133">Transmembrane helix</keyword>
<feature type="transmembrane region" description="Helical" evidence="1">
    <location>
        <begin position="96"/>
        <end position="118"/>
    </location>
</feature>
<dbReference type="EMBL" id="AP009333">
    <property type="protein sequence ID" value="BAK60887.1"/>
    <property type="molecule type" value="Genomic_DNA"/>
</dbReference>
<dbReference type="Proteomes" id="UP000008520">
    <property type="component" value="Chromosome"/>
</dbReference>